<dbReference type="Pfam" id="PF12305">
    <property type="entry name" value="DUF3630"/>
    <property type="match status" value="1"/>
</dbReference>
<dbReference type="RefSeq" id="WP_225251308.1">
    <property type="nucleotide sequence ID" value="NZ_JAIWIU010000115.1"/>
</dbReference>
<evidence type="ECO:0000313" key="2">
    <source>
        <dbReference type="Proteomes" id="UP001199044"/>
    </source>
</evidence>
<dbReference type="InterPro" id="IPR022080">
    <property type="entry name" value="DUF3630"/>
</dbReference>
<name>A0ABS7YRQ9_9VIBR</name>
<dbReference type="EMBL" id="JAIWIU010000115">
    <property type="protein sequence ID" value="MCA2017647.1"/>
    <property type="molecule type" value="Genomic_DNA"/>
</dbReference>
<comment type="caution">
    <text evidence="1">The sequence shown here is derived from an EMBL/GenBank/DDBJ whole genome shotgun (WGS) entry which is preliminary data.</text>
</comment>
<evidence type="ECO:0000313" key="1">
    <source>
        <dbReference type="EMBL" id="MCA2017647.1"/>
    </source>
</evidence>
<accession>A0ABS7YRQ9</accession>
<gene>
    <name evidence="1" type="ORF">LDJ79_16100</name>
</gene>
<dbReference type="Proteomes" id="UP001199044">
    <property type="component" value="Unassembled WGS sequence"/>
</dbReference>
<keyword evidence="2" id="KW-1185">Reference proteome</keyword>
<organism evidence="1 2">
    <name type="scientific">Vibrio tritonius</name>
    <dbReference type="NCBI Taxonomy" id="1435069"/>
    <lineage>
        <taxon>Bacteria</taxon>
        <taxon>Pseudomonadati</taxon>
        <taxon>Pseudomonadota</taxon>
        <taxon>Gammaproteobacteria</taxon>
        <taxon>Vibrionales</taxon>
        <taxon>Vibrionaceae</taxon>
        <taxon>Vibrio</taxon>
    </lineage>
</organism>
<reference evidence="2" key="1">
    <citation type="submission" date="2023-07" db="EMBL/GenBank/DDBJ databases">
        <title>Molecular identification of indigenous halophilic bacteria isolated from red sea cost, biodegradation of synthetic dyes and assessment of degraded metabolite toxicity.</title>
        <authorList>
            <person name="Chaieb K."/>
            <person name="Altayb H.N."/>
        </authorList>
    </citation>
    <scope>NUCLEOTIDE SEQUENCE [LARGE SCALE GENOMIC DNA]</scope>
    <source>
        <strain evidence="2">K20</strain>
    </source>
</reference>
<protein>
    <submittedName>
        <fullName evidence="1">DUF3630 family protein</fullName>
    </submittedName>
</protein>
<sequence length="100" mass="11236">MAEFGLKAYHAEQGVVEVAVANVSVEMLPQLGEQLVGYLNARIVDQQQDADLYTWLVDFEGTQLFLKAEHYSESVWFEALGSDSAQEELAFIAQLLLRNQ</sequence>
<proteinExistence type="predicted"/>